<evidence type="ECO:0000256" key="1">
    <source>
        <dbReference type="SAM" id="SignalP"/>
    </source>
</evidence>
<accession>A0A149UWF4</accession>
<proteinExistence type="predicted"/>
<dbReference type="RefSeq" id="WP_062141788.1">
    <property type="nucleotide sequence ID" value="NZ_LHZY01000009.1"/>
</dbReference>
<reference evidence="2 3" key="1">
    <citation type="submission" date="2015-06" db="EMBL/GenBank/DDBJ databases">
        <title>Improved classification and identification of acetic acid bacteria using matrix-assisted laser desorption/ionization time-of-flight mass spectrometry; Gluconobacter nephelii and Gluconobacter uchimurae are later heterotypic synonyms of Gluconobacter japonicus and Gluconobacter oxydans, respectively.</title>
        <authorList>
            <person name="Li L."/>
            <person name="Cleenwerck I."/>
            <person name="De Vuyst L."/>
            <person name="Vandamme P."/>
        </authorList>
    </citation>
    <scope>NUCLEOTIDE SEQUENCE [LARGE SCALE GENOMIC DNA]</scope>
    <source>
        <strain evidence="2 3">LMG 1608</strain>
    </source>
</reference>
<evidence type="ECO:0000313" key="2">
    <source>
        <dbReference type="EMBL" id="KXV72204.1"/>
    </source>
</evidence>
<evidence type="ECO:0000313" key="3">
    <source>
        <dbReference type="Proteomes" id="UP000075312"/>
    </source>
</evidence>
<sequence length="342" mass="34773">MRKIAFIAGCLAATSAHAQSTGIPWVNGRILTAPMLQSLDQAKMNINSLGKPGFAPQLNALGQITNPVVGDVSQAKATTDGQTVAEVAKKADNAVQQANIGVKNGVAPLDAQGRIDAPVVGDVSQARATTDGKTVSQIGQMASGSMQQSEKNAPNGVAGLDASGAYAGVLSGNVRSGGSDTGTDISAANLSASMTGAQASAAITTIQAAVINPSWSSFSPQLLFGGGNAGQMLSCPTASYLTLGNIVHLWMQCSLIYKGTSTGYSTISGVPFNAVGQAPFSMDIRSTGIASDGTQVTASIQADTITIYKSINNSGSKSVATDADFENAASFTIDGWYPKEEN</sequence>
<dbReference type="AlphaFoldDB" id="A0A149UWF4"/>
<feature type="chain" id="PRO_5007556984" description="Phage tail protein" evidence="1">
    <location>
        <begin position="19"/>
        <end position="342"/>
    </location>
</feature>
<organism evidence="2 3">
    <name type="scientific">Acetobacter cerevisiae</name>
    <dbReference type="NCBI Taxonomy" id="178900"/>
    <lineage>
        <taxon>Bacteria</taxon>
        <taxon>Pseudomonadati</taxon>
        <taxon>Pseudomonadota</taxon>
        <taxon>Alphaproteobacteria</taxon>
        <taxon>Acetobacterales</taxon>
        <taxon>Acetobacteraceae</taxon>
        <taxon>Acetobacter</taxon>
    </lineage>
</organism>
<dbReference type="Proteomes" id="UP000075312">
    <property type="component" value="Unassembled WGS sequence"/>
</dbReference>
<gene>
    <name evidence="2" type="ORF">AD952_05690</name>
</gene>
<comment type="caution">
    <text evidence="2">The sequence shown here is derived from an EMBL/GenBank/DDBJ whole genome shotgun (WGS) entry which is preliminary data.</text>
</comment>
<keyword evidence="1" id="KW-0732">Signal</keyword>
<evidence type="ECO:0008006" key="4">
    <source>
        <dbReference type="Google" id="ProtNLM"/>
    </source>
</evidence>
<feature type="signal peptide" evidence="1">
    <location>
        <begin position="1"/>
        <end position="18"/>
    </location>
</feature>
<dbReference type="EMBL" id="LHZY01000009">
    <property type="protein sequence ID" value="KXV72204.1"/>
    <property type="molecule type" value="Genomic_DNA"/>
</dbReference>
<protein>
    <recommendedName>
        <fullName evidence="4">Phage tail protein</fullName>
    </recommendedName>
</protein>
<dbReference type="PATRIC" id="fig|178900.6.peg.2215"/>
<name>A0A149UWF4_9PROT</name>